<evidence type="ECO:0000313" key="3">
    <source>
        <dbReference type="Proteomes" id="UP001595791"/>
    </source>
</evidence>
<dbReference type="RefSeq" id="WP_378168148.1">
    <property type="nucleotide sequence ID" value="NZ_JBHSBU010000002.1"/>
</dbReference>
<dbReference type="Proteomes" id="UP001595791">
    <property type="component" value="Unassembled WGS sequence"/>
</dbReference>
<comment type="caution">
    <text evidence="2">The sequence shown here is derived from an EMBL/GenBank/DDBJ whole genome shotgun (WGS) entry which is preliminary data.</text>
</comment>
<sequence length="367" mass="41059">MQVVIGSRHLAVQTFPALDVSGREHLVVAAKATWQIPEPGQRPLPLPPQELLPVDRFVGEPGLSAPLYGCDLLRFKPRCDVLFDACAHAPGQQPVRELVVGFRLGSLKKLLNVHGPRVWRRRLGGYSLSRGEPFVSMPLHYGMAFGGTRAWQQGDTTLSEALLANPSGIGWAGPHTLEQLDGAPAPSLEAVHEPVERPDGRHAPIALSAIGRHWPPRLAYAGTYDEHWQREIFPFLPEDFDERFHQCAPEDQQIDYPRGGEEVVLLNLLKGRSEVRFRLPNLTAVPVRVLRTDYTTEKIFPPVDTLFFETEENRFSAVWRVSLPIQRRLQEIDTVAVGQIDPHWWNEKTVGSVGCATCGETVRLPKL</sequence>
<feature type="domain" description="DUF2169" evidence="1">
    <location>
        <begin position="22"/>
        <end position="320"/>
    </location>
</feature>
<evidence type="ECO:0000259" key="1">
    <source>
        <dbReference type="Pfam" id="PF09937"/>
    </source>
</evidence>
<proteinExistence type="predicted"/>
<dbReference type="EMBL" id="JBHSBU010000002">
    <property type="protein sequence ID" value="MFC4161714.1"/>
    <property type="molecule type" value="Genomic_DNA"/>
</dbReference>
<reference evidence="3" key="1">
    <citation type="journal article" date="2019" name="Int. J. Syst. Evol. Microbiol.">
        <title>The Global Catalogue of Microorganisms (GCM) 10K type strain sequencing project: providing services to taxonomists for standard genome sequencing and annotation.</title>
        <authorList>
            <consortium name="The Broad Institute Genomics Platform"/>
            <consortium name="The Broad Institute Genome Sequencing Center for Infectious Disease"/>
            <person name="Wu L."/>
            <person name="Ma J."/>
        </authorList>
    </citation>
    <scope>NUCLEOTIDE SEQUENCE [LARGE SCALE GENOMIC DNA]</scope>
    <source>
        <strain evidence="3">LMG 29894</strain>
    </source>
</reference>
<organism evidence="2 3">
    <name type="scientific">Chitinimonas lacunae</name>
    <dbReference type="NCBI Taxonomy" id="1963018"/>
    <lineage>
        <taxon>Bacteria</taxon>
        <taxon>Pseudomonadati</taxon>
        <taxon>Pseudomonadota</taxon>
        <taxon>Betaproteobacteria</taxon>
        <taxon>Neisseriales</taxon>
        <taxon>Chitinibacteraceae</taxon>
        <taxon>Chitinimonas</taxon>
    </lineage>
</organism>
<name>A0ABV8MWI1_9NEIS</name>
<gene>
    <name evidence="2" type="ORF">ACFOW7_20470</name>
</gene>
<protein>
    <submittedName>
        <fullName evidence="2">DUF2169 domain-containing protein</fullName>
    </submittedName>
</protein>
<dbReference type="Pfam" id="PF09937">
    <property type="entry name" value="DUF2169"/>
    <property type="match status" value="1"/>
</dbReference>
<dbReference type="InterPro" id="IPR018683">
    <property type="entry name" value="DUF2169"/>
</dbReference>
<accession>A0ABV8MWI1</accession>
<keyword evidence="3" id="KW-1185">Reference proteome</keyword>
<evidence type="ECO:0000313" key="2">
    <source>
        <dbReference type="EMBL" id="MFC4161714.1"/>
    </source>
</evidence>